<dbReference type="EMBL" id="AWGH01000015">
    <property type="protein sequence ID" value="ODN94161.1"/>
    <property type="molecule type" value="Genomic_DNA"/>
</dbReference>
<protein>
    <submittedName>
        <fullName evidence="2">Uncharacterized protein</fullName>
    </submittedName>
</protein>
<evidence type="ECO:0000313" key="2">
    <source>
        <dbReference type="EMBL" id="ODN94161.1"/>
    </source>
</evidence>
<evidence type="ECO:0000256" key="1">
    <source>
        <dbReference type="SAM" id="MobiDB-lite"/>
    </source>
</evidence>
<sequence length="150" mass="16770">MAQQRKTVGNSSRVACKQYAAQMKKDVLGADEEQKAMRKKEGVMRIQALPTAVVHGSSKSTAKAFQEKLWELPDNMTVYPSDQNLEQVLDEVLSQLKSSWTALDEENGQQAGFAKHKFDWPKEMKTGDSSSVKFSSLPTKDLGQRHQHCG</sequence>
<dbReference type="Proteomes" id="UP000094819">
    <property type="component" value="Unassembled WGS sequence"/>
</dbReference>
<dbReference type="GeneID" id="30194225"/>
<dbReference type="RefSeq" id="XP_019030692.1">
    <property type="nucleotide sequence ID" value="XM_019177111.1"/>
</dbReference>
<reference evidence="2 3" key="1">
    <citation type="submission" date="2016-06" db="EMBL/GenBank/DDBJ databases">
        <title>Evolution of pathogenesis and genome organization in the Tremellales.</title>
        <authorList>
            <person name="Cuomo C."/>
            <person name="Litvintseva A."/>
            <person name="Heitman J."/>
            <person name="Chen Y."/>
            <person name="Sun S."/>
            <person name="Springer D."/>
            <person name="Dromer F."/>
            <person name="Young S."/>
            <person name="Zeng Q."/>
            <person name="Chapman S."/>
            <person name="Gujja S."/>
            <person name="Saif S."/>
            <person name="Birren B."/>
        </authorList>
    </citation>
    <scope>NUCLEOTIDE SEQUENCE [LARGE SCALE GENOMIC DNA]</scope>
    <source>
        <strain evidence="2 3">CBS 7118</strain>
    </source>
</reference>
<gene>
    <name evidence="2" type="ORF">L198_05012</name>
</gene>
<keyword evidence="3" id="KW-1185">Reference proteome</keyword>
<organism evidence="2 3">
    <name type="scientific">Cryptococcus wingfieldii CBS 7118</name>
    <dbReference type="NCBI Taxonomy" id="1295528"/>
    <lineage>
        <taxon>Eukaryota</taxon>
        <taxon>Fungi</taxon>
        <taxon>Dikarya</taxon>
        <taxon>Basidiomycota</taxon>
        <taxon>Agaricomycotina</taxon>
        <taxon>Tremellomycetes</taxon>
        <taxon>Tremellales</taxon>
        <taxon>Cryptococcaceae</taxon>
        <taxon>Cryptococcus</taxon>
    </lineage>
</organism>
<feature type="compositionally biased region" description="Basic and acidic residues" evidence="1">
    <location>
        <begin position="116"/>
        <end position="126"/>
    </location>
</feature>
<feature type="compositionally biased region" description="Polar residues" evidence="1">
    <location>
        <begin position="127"/>
        <end position="138"/>
    </location>
</feature>
<proteinExistence type="predicted"/>
<dbReference type="AlphaFoldDB" id="A0A1E3J2I2"/>
<evidence type="ECO:0000313" key="3">
    <source>
        <dbReference type="Proteomes" id="UP000094819"/>
    </source>
</evidence>
<comment type="caution">
    <text evidence="2">The sequence shown here is derived from an EMBL/GenBank/DDBJ whole genome shotgun (WGS) entry which is preliminary data.</text>
</comment>
<accession>A0A1E3J2I2</accession>
<name>A0A1E3J2I2_9TREE</name>
<feature type="region of interest" description="Disordered" evidence="1">
    <location>
        <begin position="111"/>
        <end position="150"/>
    </location>
</feature>